<dbReference type="PANTHER" id="PTHR35901">
    <property type="entry name" value="RIBONUCLEASE VAPC3"/>
    <property type="match status" value="1"/>
</dbReference>
<dbReference type="SUPFAM" id="SSF88723">
    <property type="entry name" value="PIN domain-like"/>
    <property type="match status" value="1"/>
</dbReference>
<dbReference type="PANTHER" id="PTHR35901:SF1">
    <property type="entry name" value="EXONUCLEASE VAPC9"/>
    <property type="match status" value="1"/>
</dbReference>
<dbReference type="Proteomes" id="UP000176665">
    <property type="component" value="Unassembled WGS sequence"/>
</dbReference>
<dbReference type="STRING" id="1798371.A2W14_02100"/>
<dbReference type="InterPro" id="IPR044153">
    <property type="entry name" value="PIN_Pae0151-like"/>
</dbReference>
<proteinExistence type="predicted"/>
<evidence type="ECO:0000259" key="2">
    <source>
        <dbReference type="Pfam" id="PF01850"/>
    </source>
</evidence>
<dbReference type="Gene3D" id="3.40.50.1010">
    <property type="entry name" value="5'-nuclease"/>
    <property type="match status" value="1"/>
</dbReference>
<dbReference type="InterPro" id="IPR002716">
    <property type="entry name" value="PIN_dom"/>
</dbReference>
<dbReference type="Pfam" id="PF01850">
    <property type="entry name" value="PIN"/>
    <property type="match status" value="1"/>
</dbReference>
<dbReference type="EMBL" id="MFJA01000045">
    <property type="protein sequence ID" value="OGG02947.1"/>
    <property type="molecule type" value="Genomic_DNA"/>
</dbReference>
<keyword evidence="1" id="KW-0460">Magnesium</keyword>
<dbReference type="InterPro" id="IPR029060">
    <property type="entry name" value="PIN-like_dom_sf"/>
</dbReference>
<protein>
    <recommendedName>
        <fullName evidence="2">PIN domain-containing protein</fullName>
    </recommendedName>
</protein>
<organism evidence="3 4">
    <name type="scientific">Candidatus Gottesmanbacteria bacterium RBG_16_37_8</name>
    <dbReference type="NCBI Taxonomy" id="1798371"/>
    <lineage>
        <taxon>Bacteria</taxon>
        <taxon>Candidatus Gottesmaniibacteriota</taxon>
    </lineage>
</organism>
<feature type="domain" description="PIN" evidence="2">
    <location>
        <begin position="7"/>
        <end position="127"/>
    </location>
</feature>
<evidence type="ECO:0000313" key="4">
    <source>
        <dbReference type="Proteomes" id="UP000176665"/>
    </source>
</evidence>
<evidence type="ECO:0000256" key="1">
    <source>
        <dbReference type="ARBA" id="ARBA00022842"/>
    </source>
</evidence>
<evidence type="ECO:0000313" key="3">
    <source>
        <dbReference type="EMBL" id="OGG02947.1"/>
    </source>
</evidence>
<accession>A0A1F5YSJ2</accession>
<reference evidence="3 4" key="1">
    <citation type="journal article" date="2016" name="Nat. Commun.">
        <title>Thousands of microbial genomes shed light on interconnected biogeochemical processes in an aquifer system.</title>
        <authorList>
            <person name="Anantharaman K."/>
            <person name="Brown C.T."/>
            <person name="Hug L.A."/>
            <person name="Sharon I."/>
            <person name="Castelle C.J."/>
            <person name="Probst A.J."/>
            <person name="Thomas B.C."/>
            <person name="Singh A."/>
            <person name="Wilkins M.J."/>
            <person name="Karaoz U."/>
            <person name="Brodie E.L."/>
            <person name="Williams K.H."/>
            <person name="Hubbard S.S."/>
            <person name="Banfield J.F."/>
        </authorList>
    </citation>
    <scope>NUCLEOTIDE SEQUENCE [LARGE SCALE GENOMIC DNA]</scope>
</reference>
<dbReference type="AlphaFoldDB" id="A0A1F5YSJ2"/>
<name>A0A1F5YSJ2_9BACT</name>
<gene>
    <name evidence="3" type="ORF">A2W14_02100</name>
</gene>
<sequence>MKRSRQIVVDSSVIVKWLSSQDEKWLNQADKLLKDCQDGKVKLHTPQLAKYEVGNALLYKRMDIPSTYASFATLYVIPIIYHEETVDDAGQSMEIAKEANITYYDSVFLNLTKKLGAKLVTDNPKHHKKFKSIKVISISKYI</sequence>
<comment type="caution">
    <text evidence="3">The sequence shown here is derived from an EMBL/GenBank/DDBJ whole genome shotgun (WGS) entry which is preliminary data.</text>
</comment>
<dbReference type="CDD" id="cd09873">
    <property type="entry name" value="PIN_Pae0151-like"/>
    <property type="match status" value="1"/>
</dbReference>
<dbReference type="InterPro" id="IPR051619">
    <property type="entry name" value="TypeII_TA_RNase_PINc/VapC"/>
</dbReference>